<dbReference type="PANTHER" id="PTHR12110">
    <property type="entry name" value="HYDROXYPYRUVATE ISOMERASE"/>
    <property type="match status" value="1"/>
</dbReference>
<protein>
    <recommendedName>
        <fullName evidence="1">Xylose isomerase-like TIM barrel domain-containing protein</fullName>
    </recommendedName>
</protein>
<feature type="domain" description="Xylose isomerase-like TIM barrel" evidence="1">
    <location>
        <begin position="21"/>
        <end position="274"/>
    </location>
</feature>
<evidence type="ECO:0000259" key="1">
    <source>
        <dbReference type="Pfam" id="PF01261"/>
    </source>
</evidence>
<dbReference type="AlphaFoldDB" id="A0A140DSU1"/>
<proteinExistence type="predicted"/>
<dbReference type="RefSeq" id="WP_067555202.1">
    <property type="nucleotide sequence ID" value="NZ_CAOKZT010000073.1"/>
</dbReference>
<accession>A0A140DSU1</accession>
<keyword evidence="3" id="KW-1185">Reference proteome</keyword>
<dbReference type="PANTHER" id="PTHR12110:SF41">
    <property type="entry name" value="INOSOSE DEHYDRATASE"/>
    <property type="match status" value="1"/>
</dbReference>
<gene>
    <name evidence="2" type="ORF">AALO17_05840</name>
</gene>
<dbReference type="Pfam" id="PF01261">
    <property type="entry name" value="AP_endonuc_2"/>
    <property type="match status" value="1"/>
</dbReference>
<dbReference type="OrthoDB" id="9779184at2"/>
<dbReference type="GeneID" id="78477413"/>
<dbReference type="STRING" id="1702221.AALO17_05840"/>
<dbReference type="EMBL" id="CP011391">
    <property type="protein sequence ID" value="AMK53718.1"/>
    <property type="molecule type" value="Genomic_DNA"/>
</dbReference>
<dbReference type="InterPro" id="IPR050312">
    <property type="entry name" value="IolE/XylAMocC-like"/>
</dbReference>
<dbReference type="InterPro" id="IPR036237">
    <property type="entry name" value="Xyl_isomerase-like_sf"/>
</dbReference>
<sequence>MKPCIITDQITQNLAIASKTIRDHGLHLVELHGIEGKSVECLSEKEAQSAKALLDQAGLETASLATTLFFMAPLYDDYEISLFKPEFAVFRGSIQDHLKQLDHACHLADIFGCSILRVFPFRFPDNRPGKKGGTEEDLDKIAHIMKQAADIAAAHGKVLVLENCPYSHLPKGKMTQEIVHRVNSPALKMLWDPGNSYRAEVTQVPEKWLGLRLEEEFQAVKDDIGHMHLKNYHYDDTKAKPFVHVGLLEGDIDYGSLLPKMAALNAAVSLEPELEPDACVRDMDGLVQEAREMA</sequence>
<dbReference type="InterPro" id="IPR013022">
    <property type="entry name" value="Xyl_isomerase-like_TIM-brl"/>
</dbReference>
<organism evidence="2 3">
    <name type="scientific">Faecalibaculum rodentium</name>
    <dbReference type="NCBI Taxonomy" id="1702221"/>
    <lineage>
        <taxon>Bacteria</taxon>
        <taxon>Bacillati</taxon>
        <taxon>Bacillota</taxon>
        <taxon>Erysipelotrichia</taxon>
        <taxon>Erysipelotrichales</taxon>
        <taxon>Erysipelotrichaceae</taxon>
        <taxon>Faecalibaculum</taxon>
    </lineage>
</organism>
<dbReference type="Gene3D" id="3.20.20.150">
    <property type="entry name" value="Divalent-metal-dependent TIM barrel enzymes"/>
    <property type="match status" value="1"/>
</dbReference>
<name>A0A140DSU1_9FIRM</name>
<reference evidence="2 3" key="1">
    <citation type="journal article" date="2016" name="Gut Pathog.">
        <title>Whole genome sequencing of "Faecalibaculum rodentium" ALO17, isolated from C57BL/6J laboratory mouse feces.</title>
        <authorList>
            <person name="Lim S."/>
            <person name="Chang D.H."/>
            <person name="Ahn S."/>
            <person name="Kim B.C."/>
        </authorList>
    </citation>
    <scope>NUCLEOTIDE SEQUENCE [LARGE SCALE GENOMIC DNA]</scope>
    <source>
        <strain evidence="2 3">Alo17</strain>
    </source>
</reference>
<dbReference type="SUPFAM" id="SSF51658">
    <property type="entry name" value="Xylose isomerase-like"/>
    <property type="match status" value="1"/>
</dbReference>
<evidence type="ECO:0000313" key="3">
    <source>
        <dbReference type="Proteomes" id="UP000069771"/>
    </source>
</evidence>
<evidence type="ECO:0000313" key="2">
    <source>
        <dbReference type="EMBL" id="AMK53718.1"/>
    </source>
</evidence>
<dbReference type="KEGG" id="fro:AALO17_05840"/>
<dbReference type="Proteomes" id="UP000069771">
    <property type="component" value="Chromosome"/>
</dbReference>